<dbReference type="NCBIfam" id="TIGR01764">
    <property type="entry name" value="excise"/>
    <property type="match status" value="1"/>
</dbReference>
<evidence type="ECO:0000259" key="1">
    <source>
        <dbReference type="Pfam" id="PF12728"/>
    </source>
</evidence>
<accession>A0A7H2BLQ6</accession>
<name>A0A7H2BLQ6_9MICC</name>
<dbReference type="Proteomes" id="UP000516421">
    <property type="component" value="Chromosome"/>
</dbReference>
<evidence type="ECO:0000313" key="2">
    <source>
        <dbReference type="EMBL" id="QNV40602.1"/>
    </source>
</evidence>
<dbReference type="Pfam" id="PF12728">
    <property type="entry name" value="HTH_17"/>
    <property type="match status" value="1"/>
</dbReference>
<reference evidence="2 3" key="1">
    <citation type="submission" date="2020-09" db="EMBL/GenBank/DDBJ databases">
        <title>Investigation of environmental microbe.</title>
        <authorList>
            <person name="Ou Y."/>
            <person name="Kang Q."/>
        </authorList>
    </citation>
    <scope>NUCLEOTIDE SEQUENCE [LARGE SCALE GENOMIC DNA]</scope>
    <source>
        <strain evidence="2 3">KJZ-9</strain>
    </source>
</reference>
<gene>
    <name evidence="2" type="ORF">IDM48_04160</name>
</gene>
<keyword evidence="3" id="KW-1185">Reference proteome</keyword>
<feature type="domain" description="Helix-turn-helix" evidence="1">
    <location>
        <begin position="8"/>
        <end position="56"/>
    </location>
</feature>
<organism evidence="2 3">
    <name type="scientific">Rothia amarae</name>
    <dbReference type="NCBI Taxonomy" id="169480"/>
    <lineage>
        <taxon>Bacteria</taxon>
        <taxon>Bacillati</taxon>
        <taxon>Actinomycetota</taxon>
        <taxon>Actinomycetes</taxon>
        <taxon>Micrococcales</taxon>
        <taxon>Micrococcaceae</taxon>
        <taxon>Rothia</taxon>
    </lineage>
</organism>
<sequence>MVRKRFHTLPEICEILNITMSQARALVKKGELPAIQVGGRGQWRVEISKLEEYIEQAYERTQQQAAKEAEDQKTKTSA</sequence>
<dbReference type="RefSeq" id="WP_151144414.1">
    <property type="nucleotide sequence ID" value="NZ_CP061538.1"/>
</dbReference>
<proteinExistence type="predicted"/>
<dbReference type="InterPro" id="IPR041657">
    <property type="entry name" value="HTH_17"/>
</dbReference>
<dbReference type="EMBL" id="CP061538">
    <property type="protein sequence ID" value="QNV40602.1"/>
    <property type="molecule type" value="Genomic_DNA"/>
</dbReference>
<dbReference type="KEGG" id="rama:IDM48_04160"/>
<protein>
    <submittedName>
        <fullName evidence="2">Helix-turn-helix domain-containing protein</fullName>
    </submittedName>
</protein>
<evidence type="ECO:0000313" key="3">
    <source>
        <dbReference type="Proteomes" id="UP000516421"/>
    </source>
</evidence>
<dbReference type="GO" id="GO:0003677">
    <property type="term" value="F:DNA binding"/>
    <property type="evidence" value="ECO:0007669"/>
    <property type="project" value="InterPro"/>
</dbReference>
<dbReference type="InterPro" id="IPR010093">
    <property type="entry name" value="SinI_DNA-bd"/>
</dbReference>
<dbReference type="AlphaFoldDB" id="A0A7H2BLQ6"/>